<name>A0A316YN01_9BASI</name>
<feature type="compositionally biased region" description="Low complexity" evidence="5">
    <location>
        <begin position="43"/>
        <end position="54"/>
    </location>
</feature>
<reference evidence="6 7" key="1">
    <citation type="journal article" date="2018" name="Mol. Biol. Evol.">
        <title>Broad Genomic Sampling Reveals a Smut Pathogenic Ancestry of the Fungal Clade Ustilaginomycotina.</title>
        <authorList>
            <person name="Kijpornyongpan T."/>
            <person name="Mondo S.J."/>
            <person name="Barry K."/>
            <person name="Sandor L."/>
            <person name="Lee J."/>
            <person name="Lipzen A."/>
            <person name="Pangilinan J."/>
            <person name="LaButti K."/>
            <person name="Hainaut M."/>
            <person name="Henrissat B."/>
            <person name="Grigoriev I.V."/>
            <person name="Spatafora J.W."/>
            <person name="Aime M.C."/>
        </authorList>
    </citation>
    <scope>NUCLEOTIDE SEQUENCE [LARGE SCALE GENOMIC DNA]</scope>
    <source>
        <strain evidence="6 7">MCA 4198</strain>
    </source>
</reference>
<evidence type="ECO:0000313" key="6">
    <source>
        <dbReference type="EMBL" id="PWN90532.1"/>
    </source>
</evidence>
<feature type="compositionally biased region" description="Low complexity" evidence="5">
    <location>
        <begin position="638"/>
        <end position="647"/>
    </location>
</feature>
<dbReference type="GeneID" id="37046941"/>
<protein>
    <recommendedName>
        <fullName evidence="2">Autophagy-related protein 14</fullName>
    </recommendedName>
</protein>
<evidence type="ECO:0000256" key="3">
    <source>
        <dbReference type="ARBA" id="ARBA00023054"/>
    </source>
</evidence>
<feature type="compositionally biased region" description="Polar residues" evidence="5">
    <location>
        <begin position="20"/>
        <end position="31"/>
    </location>
</feature>
<dbReference type="InterPro" id="IPR018791">
    <property type="entry name" value="UV_resistance/autophagy_Atg14"/>
</dbReference>
<feature type="compositionally biased region" description="Low complexity" evidence="5">
    <location>
        <begin position="172"/>
        <end position="182"/>
    </location>
</feature>
<feature type="compositionally biased region" description="Low complexity" evidence="5">
    <location>
        <begin position="762"/>
        <end position="800"/>
    </location>
</feature>
<feature type="region of interest" description="Disordered" evidence="5">
    <location>
        <begin position="688"/>
        <end position="725"/>
    </location>
</feature>
<feature type="region of interest" description="Disordered" evidence="5">
    <location>
        <begin position="758"/>
        <end position="880"/>
    </location>
</feature>
<dbReference type="Proteomes" id="UP000245768">
    <property type="component" value="Unassembled WGS sequence"/>
</dbReference>
<dbReference type="AlphaFoldDB" id="A0A316YN01"/>
<evidence type="ECO:0000313" key="7">
    <source>
        <dbReference type="Proteomes" id="UP000245768"/>
    </source>
</evidence>
<feature type="region of interest" description="Disordered" evidence="5">
    <location>
        <begin position="172"/>
        <end position="231"/>
    </location>
</feature>
<dbReference type="Pfam" id="PF10186">
    <property type="entry name" value="ATG14"/>
    <property type="match status" value="1"/>
</dbReference>
<evidence type="ECO:0000256" key="5">
    <source>
        <dbReference type="SAM" id="MobiDB-lite"/>
    </source>
</evidence>
<dbReference type="OrthoDB" id="16772at2759"/>
<dbReference type="GO" id="GO:0005737">
    <property type="term" value="C:cytoplasm"/>
    <property type="evidence" value="ECO:0007669"/>
    <property type="project" value="UniProtKB-ARBA"/>
</dbReference>
<dbReference type="InParanoid" id="A0A316YN01"/>
<organism evidence="6 7">
    <name type="scientific">Acaromyces ingoldii</name>
    <dbReference type="NCBI Taxonomy" id="215250"/>
    <lineage>
        <taxon>Eukaryota</taxon>
        <taxon>Fungi</taxon>
        <taxon>Dikarya</taxon>
        <taxon>Basidiomycota</taxon>
        <taxon>Ustilaginomycotina</taxon>
        <taxon>Exobasidiomycetes</taxon>
        <taxon>Exobasidiales</taxon>
        <taxon>Cryptobasidiaceae</taxon>
        <taxon>Acaromyces</taxon>
    </lineage>
</organism>
<sequence length="880" mass="93557">MASRHEGVSSVAPTAGRAPNRSTKPRVSSTLAGPPQASPSTLSSQRAPTSSRATSSRHRTTASPSTSVRHASSSTTKNKGSGSSSNSSSASSKNLTPAPCPGCEKARINFRCSSCLTHFKSVYHQKQAGARKDLLESKRRVEALLGPLEEPEEGATSESILGRWPAIPGSYAAPAATTSSPSPKRPSGLRRLLSIPDPFGDYDEEDKLEQQGGNQGEQNKRGPHKGASHAARELRARKAALQLEILEMRQMNAMASQSATRASARNRERRAQLDRRKTMLEQARALMSGGELDDSGASHVQLQRAQEVMNELEKRSDDVAKELAKVRALRAKEVISIFQVRPPSGSLARLNADRLVSTSTSRNQRSRERYMSSGIFDLAAVNPASSRQTESPPALAPINPNDWTIVELVLPVISDLRRFERDSINGAVSHTVHLLHLLADYLGVVLPFLMSDEGGKLNIRANQLYSSLNSTGEQESLVLTHEAHGSLGPAVAASSSQGAAGGLGASMMGSLTASTMWTLDSFVSVKRLNSGESSTTSTAPAPDSASLSAKEFRSALTKLAYNAAYLTHVQGARVELVHAAGSTLRLLSKATLSKSLGKMAHTTYHGPSHARDLSFPGLELSQLLQINEKDSRGDTKDSSSASSSPSSKKYAPTGVSRPPRLTKEKGRPTLLEESYVDARQAAESILELDRGAGKESSSTRKEGAPYPKAHSKKVAGSSSRPQAPINVVTTPERRIARTHSGAHEQLDKVGSLNFLKARGAKARAQAAPASVTTTKTTTTGATTIASAHSTASSTRTAEIKPAPPEKPKEGTVTFNGVEVRAKSTSKLAGRKSSSSASPPPSASPLLPTRPYSDARRARDGLAQGSGTDVDEDDEWDVVER</sequence>
<evidence type="ECO:0000256" key="1">
    <source>
        <dbReference type="ARBA" id="ARBA00009574"/>
    </source>
</evidence>
<feature type="region of interest" description="Disordered" evidence="5">
    <location>
        <begin position="629"/>
        <end position="675"/>
    </location>
</feature>
<feature type="compositionally biased region" description="Low complexity" evidence="5">
    <location>
        <begin position="61"/>
        <end position="92"/>
    </location>
</feature>
<gene>
    <name evidence="6" type="ORF">FA10DRAFT_301772</name>
</gene>
<feature type="compositionally biased region" description="Acidic residues" evidence="5">
    <location>
        <begin position="868"/>
        <end position="880"/>
    </location>
</feature>
<keyword evidence="3 4" id="KW-0175">Coiled coil</keyword>
<dbReference type="EMBL" id="KZ819636">
    <property type="protein sequence ID" value="PWN90532.1"/>
    <property type="molecule type" value="Genomic_DNA"/>
</dbReference>
<feature type="compositionally biased region" description="Basic and acidic residues" evidence="5">
    <location>
        <begin position="688"/>
        <end position="703"/>
    </location>
</feature>
<feature type="region of interest" description="Disordered" evidence="5">
    <location>
        <begin position="1"/>
        <end position="100"/>
    </location>
</feature>
<comment type="similarity">
    <text evidence="1">Belongs to the ATG14 family.</text>
</comment>
<dbReference type="GO" id="GO:0032991">
    <property type="term" value="C:protein-containing complex"/>
    <property type="evidence" value="ECO:0007669"/>
    <property type="project" value="UniProtKB-ARBA"/>
</dbReference>
<keyword evidence="7" id="KW-1185">Reference proteome</keyword>
<evidence type="ECO:0000256" key="2">
    <source>
        <dbReference type="ARBA" id="ARBA00013807"/>
    </source>
</evidence>
<feature type="coiled-coil region" evidence="4">
    <location>
        <begin position="302"/>
        <end position="329"/>
    </location>
</feature>
<evidence type="ECO:0000256" key="4">
    <source>
        <dbReference type="SAM" id="Coils"/>
    </source>
</evidence>
<feature type="compositionally biased region" description="Low complexity" evidence="5">
    <location>
        <begin position="824"/>
        <end position="836"/>
    </location>
</feature>
<accession>A0A316YN01</accession>
<proteinExistence type="inferred from homology"/>
<dbReference type="RefSeq" id="XP_025377730.1">
    <property type="nucleotide sequence ID" value="XM_025525025.1"/>
</dbReference>